<evidence type="ECO:0000256" key="3">
    <source>
        <dbReference type="ARBA" id="ARBA00022448"/>
    </source>
</evidence>
<evidence type="ECO:0000313" key="12">
    <source>
        <dbReference type="Proteomes" id="UP000000598"/>
    </source>
</evidence>
<comment type="subcellular location">
    <subcellularLocation>
        <location evidence="1 10">Endoplasmic reticulum membrane</location>
        <topology evidence="1 10">Multi-pass membrane protein</topology>
    </subcellularLocation>
    <subcellularLocation>
        <location evidence="10">Golgi apparatus membrane</location>
        <topology evidence="10">Multi-pass membrane protein</topology>
    </subcellularLocation>
</comment>
<dbReference type="InterPro" id="IPR007290">
    <property type="entry name" value="Arv1"/>
</dbReference>
<dbReference type="GO" id="GO:0016125">
    <property type="term" value="P:sterol metabolic process"/>
    <property type="evidence" value="ECO:0007669"/>
    <property type="project" value="UniProtKB-UniRule"/>
</dbReference>
<evidence type="ECO:0000256" key="9">
    <source>
        <dbReference type="ARBA" id="ARBA00023136"/>
    </source>
</evidence>
<dbReference type="AlphaFoldDB" id="Q6CQA4"/>
<comment type="function">
    <text evidence="10">Mediator of sterol homeostasis involved in sterol uptake, trafficking and distribution into membranes.</text>
</comment>
<dbReference type="eggNOG" id="KOG3134">
    <property type="taxonomic scope" value="Eukaryota"/>
</dbReference>
<evidence type="ECO:0000256" key="7">
    <source>
        <dbReference type="ARBA" id="ARBA00023055"/>
    </source>
</evidence>
<dbReference type="PANTHER" id="PTHR14467">
    <property type="entry name" value="ARV1"/>
    <property type="match status" value="1"/>
</dbReference>
<dbReference type="GO" id="GO:0006665">
    <property type="term" value="P:sphingolipid metabolic process"/>
    <property type="evidence" value="ECO:0007669"/>
    <property type="project" value="UniProtKB-UniRule"/>
</dbReference>
<name>Q6CQA4_KLULA</name>
<keyword evidence="12" id="KW-1185">Reference proteome</keyword>
<evidence type="ECO:0000256" key="1">
    <source>
        <dbReference type="ARBA" id="ARBA00004477"/>
    </source>
</evidence>
<protein>
    <recommendedName>
        <fullName evidence="10">Protein ARV</fullName>
    </recommendedName>
</protein>
<keyword evidence="6 10" id="KW-1133">Transmembrane helix</keyword>
<dbReference type="KEGG" id="kla:KLLA0_D18601g"/>
<reference evidence="11 12" key="1">
    <citation type="journal article" date="2004" name="Nature">
        <title>Genome evolution in yeasts.</title>
        <authorList>
            <consortium name="Genolevures"/>
            <person name="Dujon B."/>
            <person name="Sherman D."/>
            <person name="Fischer G."/>
            <person name="Durrens P."/>
            <person name="Casaregola S."/>
            <person name="Lafontaine I."/>
            <person name="de Montigny J."/>
            <person name="Marck C."/>
            <person name="Neuveglise C."/>
            <person name="Talla E."/>
            <person name="Goffard N."/>
            <person name="Frangeul L."/>
            <person name="Aigle M."/>
            <person name="Anthouard V."/>
            <person name="Babour A."/>
            <person name="Barbe V."/>
            <person name="Barnay S."/>
            <person name="Blanchin S."/>
            <person name="Beckerich J.M."/>
            <person name="Beyne E."/>
            <person name="Bleykasten C."/>
            <person name="Boisrame A."/>
            <person name="Boyer J."/>
            <person name="Cattolico L."/>
            <person name="Confanioleri F."/>
            <person name="de Daruvar A."/>
            <person name="Despons L."/>
            <person name="Fabre E."/>
            <person name="Fairhead C."/>
            <person name="Ferry-Dumazet H."/>
            <person name="Groppi A."/>
            <person name="Hantraye F."/>
            <person name="Hennequin C."/>
            <person name="Jauniaux N."/>
            <person name="Joyet P."/>
            <person name="Kachouri R."/>
            <person name="Kerrest A."/>
            <person name="Koszul R."/>
            <person name="Lemaire M."/>
            <person name="Lesur I."/>
            <person name="Ma L."/>
            <person name="Muller H."/>
            <person name="Nicaud J.M."/>
            <person name="Nikolski M."/>
            <person name="Oztas S."/>
            <person name="Ozier-Kalogeropoulos O."/>
            <person name="Pellenz S."/>
            <person name="Potier S."/>
            <person name="Richard G.F."/>
            <person name="Straub M.L."/>
            <person name="Suleau A."/>
            <person name="Swennene D."/>
            <person name="Tekaia F."/>
            <person name="Wesolowski-Louvel M."/>
            <person name="Westhof E."/>
            <person name="Wirth B."/>
            <person name="Zeniou-Meyer M."/>
            <person name="Zivanovic I."/>
            <person name="Bolotin-Fukuhara M."/>
            <person name="Thierry A."/>
            <person name="Bouchier C."/>
            <person name="Caudron B."/>
            <person name="Scarpelli C."/>
            <person name="Gaillardin C."/>
            <person name="Weissenbach J."/>
            <person name="Wincker P."/>
            <person name="Souciet J.L."/>
        </authorList>
    </citation>
    <scope>NUCLEOTIDE SEQUENCE [LARGE SCALE GENOMIC DNA]</scope>
    <source>
        <strain evidence="12">ATCC 8585 / CBS 2359 / DSM 70799 / NBRC 1267 / NRRL Y-1140 / WM37</strain>
    </source>
</reference>
<dbReference type="HOGENOM" id="CLU_057366_2_0_1"/>
<comment type="function">
    <text evidence="10">Regulates also the sphingolipid metabolism.</text>
</comment>
<comment type="similarity">
    <text evidence="2 10">Belongs to the ARV1 family.</text>
</comment>
<feature type="transmembrane region" description="Helical" evidence="10">
    <location>
        <begin position="220"/>
        <end position="241"/>
    </location>
</feature>
<dbReference type="GO" id="GO:0000139">
    <property type="term" value="C:Golgi membrane"/>
    <property type="evidence" value="ECO:0007669"/>
    <property type="project" value="UniProtKB-SubCell"/>
</dbReference>
<feature type="transmembrane region" description="Helical" evidence="10">
    <location>
        <begin position="152"/>
        <end position="173"/>
    </location>
</feature>
<feature type="transmembrane region" description="Helical" evidence="10">
    <location>
        <begin position="248"/>
        <end position="274"/>
    </location>
</feature>
<evidence type="ECO:0000256" key="4">
    <source>
        <dbReference type="ARBA" id="ARBA00022692"/>
    </source>
</evidence>
<keyword evidence="8 10" id="KW-0443">Lipid metabolism</keyword>
<keyword evidence="10" id="KW-0746">Sphingolipid metabolism</keyword>
<organism evidence="11 12">
    <name type="scientific">Kluyveromyces lactis (strain ATCC 8585 / CBS 2359 / DSM 70799 / NBRC 1267 / NRRL Y-1140 / WM37)</name>
    <name type="common">Yeast</name>
    <name type="synonym">Candida sphaerica</name>
    <dbReference type="NCBI Taxonomy" id="284590"/>
    <lineage>
        <taxon>Eukaryota</taxon>
        <taxon>Fungi</taxon>
        <taxon>Dikarya</taxon>
        <taxon>Ascomycota</taxon>
        <taxon>Saccharomycotina</taxon>
        <taxon>Saccharomycetes</taxon>
        <taxon>Saccharomycetales</taxon>
        <taxon>Saccharomycetaceae</taxon>
        <taxon>Kluyveromyces</taxon>
    </lineage>
</organism>
<evidence type="ECO:0000256" key="10">
    <source>
        <dbReference type="RuleBase" id="RU368065"/>
    </source>
</evidence>
<dbReference type="GO" id="GO:0032366">
    <property type="term" value="P:intracellular sterol transport"/>
    <property type="evidence" value="ECO:0007669"/>
    <property type="project" value="UniProtKB-UniRule"/>
</dbReference>
<keyword evidence="4 10" id="KW-0812">Transmembrane</keyword>
<dbReference type="FunCoup" id="Q6CQA4">
    <property type="interactions" value="43"/>
</dbReference>
<feature type="transmembrane region" description="Helical" evidence="10">
    <location>
        <begin position="193"/>
        <end position="214"/>
    </location>
</feature>
<evidence type="ECO:0000256" key="5">
    <source>
        <dbReference type="ARBA" id="ARBA00022824"/>
    </source>
</evidence>
<dbReference type="STRING" id="284590.Q6CQA4"/>
<keyword evidence="5 10" id="KW-0256">Endoplasmic reticulum</keyword>
<dbReference type="InParanoid" id="Q6CQA4"/>
<accession>Q6CQA4</accession>
<dbReference type="Proteomes" id="UP000000598">
    <property type="component" value="Chromosome D"/>
</dbReference>
<dbReference type="GO" id="GO:0097036">
    <property type="term" value="P:regulation of plasma membrane sterol distribution"/>
    <property type="evidence" value="ECO:0007669"/>
    <property type="project" value="UniProtKB-UniRule"/>
</dbReference>
<evidence type="ECO:0000256" key="8">
    <source>
        <dbReference type="ARBA" id="ARBA00023098"/>
    </source>
</evidence>
<keyword evidence="3 10" id="KW-0813">Transport</keyword>
<keyword evidence="10" id="KW-0333">Golgi apparatus</keyword>
<sequence length="302" mass="35936">MICINCGHQVESLYVIYSGDHIRLTDCPKCSQVVDKYVEFDPVLLSIDLLLLKKGAYRHMTFNKLELQLRKHPEWKISRQKLSTWNQFKVFATNVRNWLKKYDQLSRLQVFLVAFEVYLNWVTVETKFSKYSSEFMFSNKLMIYNILEGSVWVQYLFFFAYVMIEMIVLHSVFQYVLINRWNWGKVLKYRKDIVYYILLISYGAKIFPILMLIWPYDTLLSTAIIKLIANIYIIEAVHIVTQKPYFKISILLISTLLLQYLLAQTILIIVVSGFDMSVMLSYIMSEYRLILFRMNAKKSLYL</sequence>
<dbReference type="OMA" id="MLDMNVK"/>
<keyword evidence="9 10" id="KW-0472">Membrane</keyword>
<dbReference type="PANTHER" id="PTHR14467:SF0">
    <property type="entry name" value="PROTEIN ARV1"/>
    <property type="match status" value="1"/>
</dbReference>
<gene>
    <name evidence="11" type="ORF">KLLA0_D18601g</name>
</gene>
<dbReference type="PaxDb" id="284590-Q6CQA4"/>
<evidence type="ECO:0000313" key="11">
    <source>
        <dbReference type="EMBL" id="CAH00981.1"/>
    </source>
</evidence>
<dbReference type="GO" id="GO:0032541">
    <property type="term" value="C:cortical endoplasmic reticulum"/>
    <property type="evidence" value="ECO:0007669"/>
    <property type="project" value="TreeGrafter"/>
</dbReference>
<dbReference type="GO" id="GO:0005789">
    <property type="term" value="C:endoplasmic reticulum membrane"/>
    <property type="evidence" value="ECO:0007669"/>
    <property type="project" value="UniProtKB-SubCell"/>
</dbReference>
<dbReference type="EMBL" id="CR382124">
    <property type="protein sequence ID" value="CAH00981.1"/>
    <property type="molecule type" value="Genomic_DNA"/>
</dbReference>
<evidence type="ECO:0000256" key="2">
    <source>
        <dbReference type="ARBA" id="ARBA00009187"/>
    </source>
</evidence>
<dbReference type="Pfam" id="PF04161">
    <property type="entry name" value="Arv1"/>
    <property type="match status" value="1"/>
</dbReference>
<keyword evidence="7 10" id="KW-0445">Lipid transport</keyword>
<evidence type="ECO:0000256" key="6">
    <source>
        <dbReference type="ARBA" id="ARBA00022989"/>
    </source>
</evidence>
<proteinExistence type="inferred from homology"/>